<evidence type="ECO:0000259" key="2">
    <source>
        <dbReference type="PROSITE" id="PS50937"/>
    </source>
</evidence>
<feature type="domain" description="HTH merR-type" evidence="2">
    <location>
        <begin position="1"/>
        <end position="69"/>
    </location>
</feature>
<dbReference type="Pfam" id="PF13411">
    <property type="entry name" value="MerR_1"/>
    <property type="match status" value="1"/>
</dbReference>
<dbReference type="InterPro" id="IPR011791">
    <property type="entry name" value="CadR-PbrR"/>
</dbReference>
<dbReference type="STRING" id="472181.SAMN05216271_2174"/>
<dbReference type="GO" id="GO:0003700">
    <property type="term" value="F:DNA-binding transcription factor activity"/>
    <property type="evidence" value="ECO:0007669"/>
    <property type="project" value="InterPro"/>
</dbReference>
<dbReference type="SMART" id="SM00422">
    <property type="entry name" value="HTH_MERR"/>
    <property type="match status" value="1"/>
</dbReference>
<name>A0A1H1T574_9GAMM</name>
<dbReference type="PRINTS" id="PR00040">
    <property type="entry name" value="HTHMERR"/>
</dbReference>
<dbReference type="GO" id="GO:0003677">
    <property type="term" value="F:DNA binding"/>
    <property type="evidence" value="ECO:0007669"/>
    <property type="project" value="UniProtKB-KW"/>
</dbReference>
<evidence type="ECO:0000313" key="4">
    <source>
        <dbReference type="Proteomes" id="UP000243413"/>
    </source>
</evidence>
<dbReference type="PROSITE" id="PS50937">
    <property type="entry name" value="HTH_MERR_2"/>
    <property type="match status" value="1"/>
</dbReference>
<dbReference type="RefSeq" id="WP_092286527.1">
    <property type="nucleotide sequence ID" value="NZ_LT629763.1"/>
</dbReference>
<dbReference type="OrthoDB" id="9808480at2"/>
<protein>
    <submittedName>
        <fullName evidence="3">Cd(II)/Pb(II)-responsive transcriptional regulator</fullName>
    </submittedName>
</protein>
<dbReference type="PANTHER" id="PTHR30204">
    <property type="entry name" value="REDOX-CYCLING DRUG-SENSING TRANSCRIPTIONAL ACTIVATOR SOXR"/>
    <property type="match status" value="1"/>
</dbReference>
<dbReference type="AlphaFoldDB" id="A0A1H1T574"/>
<dbReference type="CDD" id="cd04784">
    <property type="entry name" value="HTH_CadR-PbrR"/>
    <property type="match status" value="1"/>
</dbReference>
<organism evidence="3 4">
    <name type="scientific">Halopseudomonas sabulinigri</name>
    <dbReference type="NCBI Taxonomy" id="472181"/>
    <lineage>
        <taxon>Bacteria</taxon>
        <taxon>Pseudomonadati</taxon>
        <taxon>Pseudomonadota</taxon>
        <taxon>Gammaproteobacteria</taxon>
        <taxon>Pseudomonadales</taxon>
        <taxon>Pseudomonadaceae</taxon>
        <taxon>Halopseudomonas</taxon>
    </lineage>
</organism>
<evidence type="ECO:0000313" key="3">
    <source>
        <dbReference type="EMBL" id="SDS55304.1"/>
    </source>
</evidence>
<dbReference type="GO" id="GO:0045893">
    <property type="term" value="P:positive regulation of DNA-templated transcription"/>
    <property type="evidence" value="ECO:0007669"/>
    <property type="project" value="InterPro"/>
</dbReference>
<evidence type="ECO:0000256" key="1">
    <source>
        <dbReference type="ARBA" id="ARBA00023125"/>
    </source>
</evidence>
<dbReference type="InterPro" id="IPR000551">
    <property type="entry name" value="MerR-type_HTH_dom"/>
</dbReference>
<dbReference type="Gene3D" id="1.10.1660.10">
    <property type="match status" value="1"/>
</dbReference>
<dbReference type="NCBIfam" id="TIGR02047">
    <property type="entry name" value="CadR-PbrR"/>
    <property type="match status" value="1"/>
</dbReference>
<dbReference type="Proteomes" id="UP000243413">
    <property type="component" value="Chromosome I"/>
</dbReference>
<dbReference type="InterPro" id="IPR009061">
    <property type="entry name" value="DNA-bd_dom_put_sf"/>
</dbReference>
<proteinExistence type="predicted"/>
<dbReference type="GO" id="GO:0046872">
    <property type="term" value="F:metal ion binding"/>
    <property type="evidence" value="ECO:0007669"/>
    <property type="project" value="InterPro"/>
</dbReference>
<accession>A0A1H1T574</accession>
<dbReference type="SUPFAM" id="SSF46955">
    <property type="entry name" value="Putative DNA-binding domain"/>
    <property type="match status" value="1"/>
</dbReference>
<keyword evidence="1" id="KW-0238">DNA-binding</keyword>
<dbReference type="PANTHER" id="PTHR30204:SF92">
    <property type="entry name" value="HTH-TYPE TRANSCRIPTIONAL REGULATOR ZNTR"/>
    <property type="match status" value="1"/>
</dbReference>
<gene>
    <name evidence="3" type="ORF">SAMN05216271_2174</name>
</gene>
<dbReference type="EMBL" id="LT629763">
    <property type="protein sequence ID" value="SDS55304.1"/>
    <property type="molecule type" value="Genomic_DNA"/>
</dbReference>
<dbReference type="InterPro" id="IPR047057">
    <property type="entry name" value="MerR_fam"/>
</dbReference>
<reference evidence="4" key="1">
    <citation type="submission" date="2016-10" db="EMBL/GenBank/DDBJ databases">
        <authorList>
            <person name="Varghese N."/>
            <person name="Submissions S."/>
        </authorList>
    </citation>
    <scope>NUCLEOTIDE SEQUENCE [LARGE SCALE GENOMIC DNA]</scope>
    <source>
        <strain evidence="4">JCM 14963</strain>
    </source>
</reference>
<sequence length="148" mass="16726">MRIGKLAELTGTAVETVRYYEREGLLPAPGRSEGNYRQYHERHLEQLVFIRNCRALDMTLNEIRELLALRLQPQASCGDVNGLIDEHIEHVSSRLRSLGQLREQLIDLRHRCRSTSAVDHCGILHRLETSGAVQAGEPASRVGRSHGH</sequence>